<dbReference type="AlphaFoldDB" id="A0AAV5EQK4"/>
<sequence length="145" mass="15598">MASFFHFKKKKELTSPESRGAGRPDPSAAGSSHLIQEHAQQLTPTPSSRAGLALESTQPLPGRGVSVHCLRPQNPARASHEIPPPPLCFALQRRRAPPELYATMLATPLRYSTEIITGCHDAPPGFKFQIVPGAATRRCLSLVGA</sequence>
<proteinExistence type="predicted"/>
<keyword evidence="3" id="KW-1185">Reference proteome</keyword>
<dbReference type="EMBL" id="BQKI01000077">
    <property type="protein sequence ID" value="GJN24698.1"/>
    <property type="molecule type" value="Genomic_DNA"/>
</dbReference>
<evidence type="ECO:0000313" key="2">
    <source>
        <dbReference type="EMBL" id="GJN24698.1"/>
    </source>
</evidence>
<reference evidence="2" key="2">
    <citation type="submission" date="2021-12" db="EMBL/GenBank/DDBJ databases">
        <title>Resequencing data analysis of finger millet.</title>
        <authorList>
            <person name="Hatakeyama M."/>
            <person name="Aluri S."/>
            <person name="Balachadran M.T."/>
            <person name="Sivarajan S.R."/>
            <person name="Poveda L."/>
            <person name="Shimizu-Inatsugi R."/>
            <person name="Schlapbach R."/>
            <person name="Sreeman S.M."/>
            <person name="Shimizu K.K."/>
        </authorList>
    </citation>
    <scope>NUCLEOTIDE SEQUENCE</scope>
</reference>
<accession>A0AAV5EQK4</accession>
<name>A0AAV5EQK4_ELECO</name>
<feature type="region of interest" description="Disordered" evidence="1">
    <location>
        <begin position="1"/>
        <end position="84"/>
    </location>
</feature>
<comment type="caution">
    <text evidence="2">The sequence shown here is derived from an EMBL/GenBank/DDBJ whole genome shotgun (WGS) entry which is preliminary data.</text>
</comment>
<feature type="compositionally biased region" description="Polar residues" evidence="1">
    <location>
        <begin position="29"/>
        <end position="48"/>
    </location>
</feature>
<reference evidence="2" key="1">
    <citation type="journal article" date="2018" name="DNA Res.">
        <title>Multiple hybrid de novo genome assembly of finger millet, an orphan allotetraploid crop.</title>
        <authorList>
            <person name="Hatakeyama M."/>
            <person name="Aluri S."/>
            <person name="Balachadran M.T."/>
            <person name="Sivarajan S.R."/>
            <person name="Patrignani A."/>
            <person name="Gruter S."/>
            <person name="Poveda L."/>
            <person name="Shimizu-Inatsugi R."/>
            <person name="Baeten J."/>
            <person name="Francoijs K.J."/>
            <person name="Nataraja K.N."/>
            <person name="Reddy Y.A.N."/>
            <person name="Phadnis S."/>
            <person name="Ravikumar R.L."/>
            <person name="Schlapbach R."/>
            <person name="Sreeman S.M."/>
            <person name="Shimizu K.K."/>
        </authorList>
    </citation>
    <scope>NUCLEOTIDE SEQUENCE</scope>
</reference>
<gene>
    <name evidence="2" type="primary">gb12453</name>
    <name evidence="2" type="ORF">PR202_gb12453</name>
</gene>
<protein>
    <submittedName>
        <fullName evidence="2">Uncharacterized protein</fullName>
    </submittedName>
</protein>
<evidence type="ECO:0000313" key="3">
    <source>
        <dbReference type="Proteomes" id="UP001054889"/>
    </source>
</evidence>
<evidence type="ECO:0000256" key="1">
    <source>
        <dbReference type="SAM" id="MobiDB-lite"/>
    </source>
</evidence>
<organism evidence="2 3">
    <name type="scientific">Eleusine coracana subsp. coracana</name>
    <dbReference type="NCBI Taxonomy" id="191504"/>
    <lineage>
        <taxon>Eukaryota</taxon>
        <taxon>Viridiplantae</taxon>
        <taxon>Streptophyta</taxon>
        <taxon>Embryophyta</taxon>
        <taxon>Tracheophyta</taxon>
        <taxon>Spermatophyta</taxon>
        <taxon>Magnoliopsida</taxon>
        <taxon>Liliopsida</taxon>
        <taxon>Poales</taxon>
        <taxon>Poaceae</taxon>
        <taxon>PACMAD clade</taxon>
        <taxon>Chloridoideae</taxon>
        <taxon>Cynodonteae</taxon>
        <taxon>Eleusininae</taxon>
        <taxon>Eleusine</taxon>
    </lineage>
</organism>
<dbReference type="Proteomes" id="UP001054889">
    <property type="component" value="Unassembled WGS sequence"/>
</dbReference>
<feature type="compositionally biased region" description="Basic residues" evidence="1">
    <location>
        <begin position="1"/>
        <end position="11"/>
    </location>
</feature>